<dbReference type="EMBL" id="OZ019908">
    <property type="protein sequence ID" value="CAK9207725.1"/>
    <property type="molecule type" value="Genomic_DNA"/>
</dbReference>
<evidence type="ECO:0000313" key="14">
    <source>
        <dbReference type="Proteomes" id="UP001497512"/>
    </source>
</evidence>
<keyword evidence="9" id="KW-0067">ATP-binding</keyword>
<dbReference type="HAMAP" id="MF_00109">
    <property type="entry name" value="Shikimate_kinase"/>
    <property type="match status" value="1"/>
</dbReference>
<keyword evidence="7" id="KW-0547">Nucleotide-binding</keyword>
<keyword evidence="8" id="KW-0418">Kinase</keyword>
<evidence type="ECO:0000256" key="10">
    <source>
        <dbReference type="ARBA" id="ARBA00023141"/>
    </source>
</evidence>
<organism evidence="13 14">
    <name type="scientific">Sphagnum troendelagicum</name>
    <dbReference type="NCBI Taxonomy" id="128251"/>
    <lineage>
        <taxon>Eukaryota</taxon>
        <taxon>Viridiplantae</taxon>
        <taxon>Streptophyta</taxon>
        <taxon>Embryophyta</taxon>
        <taxon>Bryophyta</taxon>
        <taxon>Sphagnophytina</taxon>
        <taxon>Sphagnopsida</taxon>
        <taxon>Sphagnales</taxon>
        <taxon>Sphagnaceae</taxon>
        <taxon>Sphagnum</taxon>
    </lineage>
</organism>
<reference evidence="13" key="1">
    <citation type="submission" date="2024-02" db="EMBL/GenBank/DDBJ databases">
        <authorList>
            <consortium name="ELIXIR-Norway"/>
            <consortium name="Elixir Norway"/>
        </authorList>
    </citation>
    <scope>NUCLEOTIDE SEQUENCE</scope>
</reference>
<evidence type="ECO:0000256" key="1">
    <source>
        <dbReference type="ARBA" id="ARBA00002641"/>
    </source>
</evidence>
<accession>A0ABP0TXN2</accession>
<comment type="catalytic activity">
    <reaction evidence="11">
        <text>shikimate + ATP = 3-phosphoshikimate + ADP + H(+)</text>
        <dbReference type="Rhea" id="RHEA:13121"/>
        <dbReference type="ChEBI" id="CHEBI:15378"/>
        <dbReference type="ChEBI" id="CHEBI:30616"/>
        <dbReference type="ChEBI" id="CHEBI:36208"/>
        <dbReference type="ChEBI" id="CHEBI:145989"/>
        <dbReference type="ChEBI" id="CHEBI:456216"/>
        <dbReference type="EC" id="2.7.1.71"/>
    </reaction>
</comment>
<evidence type="ECO:0000256" key="3">
    <source>
        <dbReference type="ARBA" id="ARBA00006997"/>
    </source>
</evidence>
<evidence type="ECO:0000313" key="13">
    <source>
        <dbReference type="EMBL" id="CAK9207725.1"/>
    </source>
</evidence>
<keyword evidence="6" id="KW-0808">Transferase</keyword>
<evidence type="ECO:0000256" key="7">
    <source>
        <dbReference type="ARBA" id="ARBA00022741"/>
    </source>
</evidence>
<dbReference type="PANTHER" id="PTHR21087:SF16">
    <property type="entry name" value="SHIKIMATE KINASE 1, CHLOROPLASTIC"/>
    <property type="match status" value="1"/>
</dbReference>
<feature type="region of interest" description="Disordered" evidence="12">
    <location>
        <begin position="36"/>
        <end position="55"/>
    </location>
</feature>
<keyword evidence="14" id="KW-1185">Reference proteome</keyword>
<dbReference type="EC" id="2.7.1.71" evidence="4"/>
<dbReference type="PRINTS" id="PR01100">
    <property type="entry name" value="SHIKIMTKNASE"/>
</dbReference>
<dbReference type="CDD" id="cd00464">
    <property type="entry name" value="SK"/>
    <property type="match status" value="1"/>
</dbReference>
<evidence type="ECO:0000256" key="2">
    <source>
        <dbReference type="ARBA" id="ARBA00004842"/>
    </source>
</evidence>
<dbReference type="PROSITE" id="PS01128">
    <property type="entry name" value="SHIKIMATE_KINASE"/>
    <property type="match status" value="1"/>
</dbReference>
<dbReference type="InterPro" id="IPR023000">
    <property type="entry name" value="Shikimate_kinase_CS"/>
</dbReference>
<dbReference type="InterPro" id="IPR000623">
    <property type="entry name" value="Shikimate_kinase/TSH1"/>
</dbReference>
<keyword evidence="10" id="KW-0057">Aromatic amino acid biosynthesis</keyword>
<evidence type="ECO:0000256" key="6">
    <source>
        <dbReference type="ARBA" id="ARBA00022679"/>
    </source>
</evidence>
<protein>
    <recommendedName>
        <fullName evidence="4">shikimate kinase</fullName>
        <ecNumber evidence="4">2.7.1.71</ecNumber>
    </recommendedName>
</protein>
<dbReference type="Proteomes" id="UP001497512">
    <property type="component" value="Chromosome 16"/>
</dbReference>
<sequence>MAAATIANLAAVPTASLAYLKAARLESSPQSASSSLRVRSISSQSASSSSSSPRVRASKCNCFERILINPGCHHFSQDAVFRAERAHHHRINASVNEVHVGNQASELVLINASVQQFLDTHAKCTTIEEKGINRNVSVENFEQLLMEKAQQVKQEIERTCIFLIGMMGSGKSTVGRLMSEALGYKFLDSDNVIESYAGGLSVAEIFQTFKEEGFRKLESQALRELSLTSDLVVATGGGAVVQHQNWTYLRNGITVWLDVPVPALAHRVTAVGTGTRPLLGGDCGGYDQALARLSKIFEERGPAYANADVTVSLQSLALTLACEDVSELTPTAITVQVLEELIQHSRLTKRYFRAPVCY</sequence>
<keyword evidence="5" id="KW-0028">Amino-acid biosynthesis</keyword>
<evidence type="ECO:0000256" key="11">
    <source>
        <dbReference type="ARBA" id="ARBA00048567"/>
    </source>
</evidence>
<dbReference type="SUPFAM" id="SSF52540">
    <property type="entry name" value="P-loop containing nucleoside triphosphate hydrolases"/>
    <property type="match status" value="1"/>
</dbReference>
<dbReference type="Pfam" id="PF01202">
    <property type="entry name" value="SKI"/>
    <property type="match status" value="1"/>
</dbReference>
<name>A0ABP0TXN2_9BRYO</name>
<evidence type="ECO:0000256" key="8">
    <source>
        <dbReference type="ARBA" id="ARBA00022777"/>
    </source>
</evidence>
<gene>
    <name evidence="13" type="ORF">CSSPTR1EN2_LOCUS8950</name>
</gene>
<evidence type="ECO:0000256" key="9">
    <source>
        <dbReference type="ARBA" id="ARBA00022840"/>
    </source>
</evidence>
<dbReference type="Gene3D" id="3.40.50.300">
    <property type="entry name" value="P-loop containing nucleotide triphosphate hydrolases"/>
    <property type="match status" value="1"/>
</dbReference>
<evidence type="ECO:0000256" key="4">
    <source>
        <dbReference type="ARBA" id="ARBA00012154"/>
    </source>
</evidence>
<comment type="similarity">
    <text evidence="3">Belongs to the shikimate kinase family.</text>
</comment>
<comment type="pathway">
    <text evidence="2">Metabolic intermediate biosynthesis; chorismate biosynthesis; chorismate from D-erythrose 4-phosphate and phosphoenolpyruvate: step 5/7.</text>
</comment>
<dbReference type="PANTHER" id="PTHR21087">
    <property type="entry name" value="SHIKIMATE KINASE"/>
    <property type="match status" value="1"/>
</dbReference>
<evidence type="ECO:0000256" key="5">
    <source>
        <dbReference type="ARBA" id="ARBA00022605"/>
    </source>
</evidence>
<evidence type="ECO:0000256" key="12">
    <source>
        <dbReference type="SAM" id="MobiDB-lite"/>
    </source>
</evidence>
<proteinExistence type="inferred from homology"/>
<dbReference type="InterPro" id="IPR027417">
    <property type="entry name" value="P-loop_NTPase"/>
</dbReference>
<comment type="function">
    <text evidence="1">Catalyzes the specific phosphorylation of the 3-hydroxyl group of shikimic acid using ATP as a cosubstrate.</text>
</comment>
<dbReference type="InterPro" id="IPR031322">
    <property type="entry name" value="Shikimate/glucono_kinase"/>
</dbReference>